<gene>
    <name evidence="2" type="ORF">SAMN05216389_105115</name>
</gene>
<dbReference type="OrthoDB" id="2930704at2"/>
<name>A0A1I0BP05_9BACI</name>
<dbReference type="EMBL" id="FOHE01000005">
    <property type="protein sequence ID" value="SET08709.1"/>
    <property type="molecule type" value="Genomic_DNA"/>
</dbReference>
<evidence type="ECO:0000313" key="3">
    <source>
        <dbReference type="Proteomes" id="UP000198618"/>
    </source>
</evidence>
<accession>A0A1I0BP05</accession>
<proteinExistence type="predicted"/>
<protein>
    <submittedName>
        <fullName evidence="2">IDEAL domain-containing protein</fullName>
    </submittedName>
</protein>
<feature type="domain" description="IDEAL" evidence="1">
    <location>
        <begin position="118"/>
        <end position="143"/>
    </location>
</feature>
<dbReference type="Gene3D" id="4.10.810.10">
    <property type="entry name" value="Virus Scaffolding Protein, Chain A"/>
    <property type="match status" value="1"/>
</dbReference>
<evidence type="ECO:0000313" key="2">
    <source>
        <dbReference type="EMBL" id="SET08709.1"/>
    </source>
</evidence>
<evidence type="ECO:0000259" key="1">
    <source>
        <dbReference type="Pfam" id="PF08858"/>
    </source>
</evidence>
<dbReference type="InterPro" id="IPR027393">
    <property type="entry name" value="Virus_scaffolding_prot_C"/>
</dbReference>
<organism evidence="2 3">
    <name type="scientific">Oceanobacillus limi</name>
    <dbReference type="NCBI Taxonomy" id="930131"/>
    <lineage>
        <taxon>Bacteria</taxon>
        <taxon>Bacillati</taxon>
        <taxon>Bacillota</taxon>
        <taxon>Bacilli</taxon>
        <taxon>Bacillales</taxon>
        <taxon>Bacillaceae</taxon>
        <taxon>Oceanobacillus</taxon>
    </lineage>
</organism>
<dbReference type="InterPro" id="IPR014957">
    <property type="entry name" value="IDEAL_dom"/>
</dbReference>
<dbReference type="Pfam" id="PF08858">
    <property type="entry name" value="IDEAL"/>
    <property type="match status" value="1"/>
</dbReference>
<sequence>MVIVNLLEPYSINKDAEYLYVQLEKHCFSISIEDEAYDFVPVKANQIKIDRETKKIQDVDAAFAFQNEHNTVYITMEELINIPDFLIKLYFITKPYFDDNVEFEETNVNDDVEIIIDELEQQNVKRLIDKALDERDEEQFHKLLKLL</sequence>
<dbReference type="RefSeq" id="WP_090868384.1">
    <property type="nucleotide sequence ID" value="NZ_FOHE01000005.1"/>
</dbReference>
<dbReference type="AlphaFoldDB" id="A0A1I0BP05"/>
<dbReference type="STRING" id="930131.SAMN05216389_105115"/>
<keyword evidence="3" id="KW-1185">Reference proteome</keyword>
<dbReference type="Proteomes" id="UP000198618">
    <property type="component" value="Unassembled WGS sequence"/>
</dbReference>
<reference evidence="2 3" key="1">
    <citation type="submission" date="2016-10" db="EMBL/GenBank/DDBJ databases">
        <authorList>
            <person name="de Groot N.N."/>
        </authorList>
    </citation>
    <scope>NUCLEOTIDE SEQUENCE [LARGE SCALE GENOMIC DNA]</scope>
    <source>
        <strain evidence="2 3">IBRC-M 10780</strain>
    </source>
</reference>